<proteinExistence type="predicted"/>
<protein>
    <submittedName>
        <fullName evidence="2">Uncharacterized protein</fullName>
    </submittedName>
</protein>
<evidence type="ECO:0000313" key="3">
    <source>
        <dbReference type="Proteomes" id="UP000681356"/>
    </source>
</evidence>
<evidence type="ECO:0000256" key="1">
    <source>
        <dbReference type="SAM" id="SignalP"/>
    </source>
</evidence>
<dbReference type="RefSeq" id="WP_212535724.1">
    <property type="nucleotide sequence ID" value="NZ_JAGTUU010000002.1"/>
</dbReference>
<evidence type="ECO:0000313" key="2">
    <source>
        <dbReference type="EMBL" id="MBS0123767.1"/>
    </source>
</evidence>
<keyword evidence="3" id="KW-1185">Reference proteome</keyword>
<dbReference type="EMBL" id="JAGTUU010000002">
    <property type="protein sequence ID" value="MBS0123767.1"/>
    <property type="molecule type" value="Genomic_DNA"/>
</dbReference>
<sequence length="141" mass="15555">MKFVQASLSLALLLAAAGPLAAQEIVASYYAALGAQDYHNSRGARLGNFAAVIQQDRANFHRFGWRDPQDEGDPIFGSREMRSRIPELFDAGDNGWWTRQPLRVPTGRPLDAEVLVFICATRGRISYIIVDHANGDGHRGC</sequence>
<name>A0A8J8B6W1_9RHOB</name>
<feature type="signal peptide" evidence="1">
    <location>
        <begin position="1"/>
        <end position="21"/>
    </location>
</feature>
<keyword evidence="1" id="KW-0732">Signal</keyword>
<feature type="chain" id="PRO_5035233855" evidence="1">
    <location>
        <begin position="22"/>
        <end position="141"/>
    </location>
</feature>
<dbReference type="AlphaFoldDB" id="A0A8J8B6W1"/>
<dbReference type="Proteomes" id="UP000681356">
    <property type="component" value="Unassembled WGS sequence"/>
</dbReference>
<reference evidence="2" key="1">
    <citation type="submission" date="2021-04" db="EMBL/GenBank/DDBJ databases">
        <authorList>
            <person name="Yoon J."/>
        </authorList>
    </citation>
    <scope>NUCLEOTIDE SEQUENCE</scope>
    <source>
        <strain evidence="2">KMU-90</strain>
    </source>
</reference>
<comment type="caution">
    <text evidence="2">The sequence shown here is derived from an EMBL/GenBank/DDBJ whole genome shotgun (WGS) entry which is preliminary data.</text>
</comment>
<gene>
    <name evidence="2" type="ORF">KB874_06420</name>
</gene>
<organism evidence="2 3">
    <name type="scientific">Thetidibacter halocola</name>
    <dbReference type="NCBI Taxonomy" id="2827239"/>
    <lineage>
        <taxon>Bacteria</taxon>
        <taxon>Pseudomonadati</taxon>
        <taxon>Pseudomonadota</taxon>
        <taxon>Alphaproteobacteria</taxon>
        <taxon>Rhodobacterales</taxon>
        <taxon>Roseobacteraceae</taxon>
        <taxon>Thetidibacter</taxon>
    </lineage>
</organism>
<accession>A0A8J8B6W1</accession>